<dbReference type="OrthoDB" id="4365092at2759"/>
<organism evidence="3 4">
    <name type="scientific">Penicillium cf. griseofulvum</name>
    <dbReference type="NCBI Taxonomy" id="2972120"/>
    <lineage>
        <taxon>Eukaryota</taxon>
        <taxon>Fungi</taxon>
        <taxon>Dikarya</taxon>
        <taxon>Ascomycota</taxon>
        <taxon>Pezizomycotina</taxon>
        <taxon>Eurotiomycetes</taxon>
        <taxon>Eurotiomycetidae</taxon>
        <taxon>Eurotiales</taxon>
        <taxon>Aspergillaceae</taxon>
        <taxon>Penicillium</taxon>
    </lineage>
</organism>
<dbReference type="EMBL" id="JAPQKP010000002">
    <property type="protein sequence ID" value="KAJ5206931.1"/>
    <property type="molecule type" value="Genomic_DNA"/>
</dbReference>
<evidence type="ECO:0000313" key="4">
    <source>
        <dbReference type="Proteomes" id="UP001150879"/>
    </source>
</evidence>
<dbReference type="AlphaFoldDB" id="A0A9W9T2J7"/>
<evidence type="ECO:0000259" key="2">
    <source>
        <dbReference type="Pfam" id="PF22980"/>
    </source>
</evidence>
<protein>
    <recommendedName>
        <fullName evidence="2">Myb-like DNA-binding domain-containing protein</fullName>
    </recommendedName>
</protein>
<dbReference type="Proteomes" id="UP001150879">
    <property type="component" value="Unassembled WGS sequence"/>
</dbReference>
<feature type="region of interest" description="Disordered" evidence="1">
    <location>
        <begin position="67"/>
        <end position="125"/>
    </location>
</feature>
<feature type="domain" description="Myb-like DNA-binding" evidence="2">
    <location>
        <begin position="36"/>
        <end position="68"/>
    </location>
</feature>
<evidence type="ECO:0000256" key="1">
    <source>
        <dbReference type="SAM" id="MobiDB-lite"/>
    </source>
</evidence>
<feature type="compositionally biased region" description="Basic residues" evidence="1">
    <location>
        <begin position="67"/>
        <end position="82"/>
    </location>
</feature>
<reference evidence="3" key="2">
    <citation type="journal article" date="2023" name="IMA Fungus">
        <title>Comparative genomic study of the Penicillium genus elucidates a diverse pangenome and 15 lateral gene transfer events.</title>
        <authorList>
            <person name="Petersen C."/>
            <person name="Sorensen T."/>
            <person name="Nielsen M.R."/>
            <person name="Sondergaard T.E."/>
            <person name="Sorensen J.L."/>
            <person name="Fitzpatrick D.A."/>
            <person name="Frisvad J.C."/>
            <person name="Nielsen K.L."/>
        </authorList>
    </citation>
    <scope>NUCLEOTIDE SEQUENCE</scope>
    <source>
        <strain evidence="3">IBT 16849</strain>
    </source>
</reference>
<feature type="compositionally biased region" description="Low complexity" evidence="1">
    <location>
        <begin position="83"/>
        <end position="96"/>
    </location>
</feature>
<dbReference type="Pfam" id="PF22980">
    <property type="entry name" value="Myb_DNA-bind_8"/>
    <property type="match status" value="1"/>
</dbReference>
<dbReference type="InterPro" id="IPR054505">
    <property type="entry name" value="Myb_DNA-bind_8"/>
</dbReference>
<accession>A0A9W9T2J7</accession>
<proteinExistence type="predicted"/>
<keyword evidence="4" id="KW-1185">Reference proteome</keyword>
<sequence length="125" mass="13609">MEATPSPSPALANVKAKVFTETTKASDEAFLRTLLEGVKVDYEGAAKTLRINKAACRMRFIRLQQKHGFKKVGAKRTPRGKKGTANANNKAAHANKLTTSNEVDVAEDGAKYNTEEATVKEDTED</sequence>
<reference evidence="3" key="1">
    <citation type="submission" date="2022-11" db="EMBL/GenBank/DDBJ databases">
        <authorList>
            <person name="Petersen C."/>
        </authorList>
    </citation>
    <scope>NUCLEOTIDE SEQUENCE</scope>
    <source>
        <strain evidence="3">IBT 16849</strain>
    </source>
</reference>
<feature type="compositionally biased region" description="Basic and acidic residues" evidence="1">
    <location>
        <begin position="108"/>
        <end position="125"/>
    </location>
</feature>
<comment type="caution">
    <text evidence="3">The sequence shown here is derived from an EMBL/GenBank/DDBJ whole genome shotgun (WGS) entry which is preliminary data.</text>
</comment>
<name>A0A9W9T2J7_9EURO</name>
<gene>
    <name evidence="3" type="ORF">N7472_003379</name>
</gene>
<evidence type="ECO:0000313" key="3">
    <source>
        <dbReference type="EMBL" id="KAJ5206931.1"/>
    </source>
</evidence>